<dbReference type="InterPro" id="IPR056398">
    <property type="entry name" value="Tudor_Coilin"/>
</dbReference>
<dbReference type="STRING" id="10181.G5BF74"/>
<feature type="region of interest" description="Disordered" evidence="1">
    <location>
        <begin position="156"/>
        <end position="222"/>
    </location>
</feature>
<dbReference type="GO" id="GO:0030620">
    <property type="term" value="F:U2 snRNA binding"/>
    <property type="evidence" value="ECO:0007669"/>
    <property type="project" value="TreeGrafter"/>
</dbReference>
<dbReference type="InParanoid" id="G5BF74"/>
<dbReference type="PANTHER" id="PTHR15197:SF0">
    <property type="entry name" value="COILIN"/>
    <property type="match status" value="1"/>
</dbReference>
<dbReference type="GO" id="GO:0030619">
    <property type="term" value="F:U1 snRNA binding"/>
    <property type="evidence" value="ECO:0007669"/>
    <property type="project" value="TreeGrafter"/>
</dbReference>
<organism evidence="3 4">
    <name type="scientific">Heterocephalus glaber</name>
    <name type="common">Naked mole rat</name>
    <dbReference type="NCBI Taxonomy" id="10181"/>
    <lineage>
        <taxon>Eukaryota</taxon>
        <taxon>Metazoa</taxon>
        <taxon>Chordata</taxon>
        <taxon>Craniata</taxon>
        <taxon>Vertebrata</taxon>
        <taxon>Euteleostomi</taxon>
        <taxon>Mammalia</taxon>
        <taxon>Eutheria</taxon>
        <taxon>Euarchontoglires</taxon>
        <taxon>Glires</taxon>
        <taxon>Rodentia</taxon>
        <taxon>Hystricomorpha</taxon>
        <taxon>Bathyergidae</taxon>
        <taxon>Heterocephalus</taxon>
    </lineage>
</organism>
<dbReference type="PANTHER" id="PTHR15197">
    <property type="entry name" value="COILIN P80"/>
    <property type="match status" value="1"/>
</dbReference>
<reference evidence="3 4" key="1">
    <citation type="journal article" date="2011" name="Nature">
        <title>Genome sequencing reveals insights into physiology and longevity of the naked mole rat.</title>
        <authorList>
            <person name="Kim E.B."/>
            <person name="Fang X."/>
            <person name="Fushan A.A."/>
            <person name="Huang Z."/>
            <person name="Lobanov A.V."/>
            <person name="Han L."/>
            <person name="Marino S.M."/>
            <person name="Sun X."/>
            <person name="Turanov A.A."/>
            <person name="Yang P."/>
            <person name="Yim S.H."/>
            <person name="Zhao X."/>
            <person name="Kasaikina M.V."/>
            <person name="Stoletzki N."/>
            <person name="Peng C."/>
            <person name="Polak P."/>
            <person name="Xiong Z."/>
            <person name="Kiezun A."/>
            <person name="Zhu Y."/>
            <person name="Chen Y."/>
            <person name="Kryukov G.V."/>
            <person name="Zhang Q."/>
            <person name="Peshkin L."/>
            <person name="Yang L."/>
            <person name="Bronson R.T."/>
            <person name="Buffenstein R."/>
            <person name="Wang B."/>
            <person name="Han C."/>
            <person name="Li Q."/>
            <person name="Chen L."/>
            <person name="Zhao W."/>
            <person name="Sunyaev S.R."/>
            <person name="Park T.J."/>
            <person name="Zhang G."/>
            <person name="Wang J."/>
            <person name="Gladyshev V.N."/>
        </authorList>
    </citation>
    <scope>NUCLEOTIDE SEQUENCE [LARGE SCALE GENOMIC DNA]</scope>
</reference>
<dbReference type="EMBL" id="JH169915">
    <property type="protein sequence ID" value="EHB07935.1"/>
    <property type="molecule type" value="Genomic_DNA"/>
</dbReference>
<dbReference type="InterPro" id="IPR024822">
    <property type="entry name" value="Coilin"/>
</dbReference>
<evidence type="ECO:0000313" key="3">
    <source>
        <dbReference type="EMBL" id="EHB07935.1"/>
    </source>
</evidence>
<feature type="compositionally biased region" description="Low complexity" evidence="1">
    <location>
        <begin position="189"/>
        <end position="201"/>
    </location>
</feature>
<proteinExistence type="predicted"/>
<protein>
    <submittedName>
        <fullName evidence="3">Coilin</fullName>
    </submittedName>
</protein>
<evidence type="ECO:0000256" key="1">
    <source>
        <dbReference type="SAM" id="MobiDB-lite"/>
    </source>
</evidence>
<accession>G5BF74</accession>
<feature type="compositionally biased region" description="Acidic residues" evidence="1">
    <location>
        <begin position="213"/>
        <end position="222"/>
    </location>
</feature>
<evidence type="ECO:0000313" key="4">
    <source>
        <dbReference type="Proteomes" id="UP000006813"/>
    </source>
</evidence>
<dbReference type="GO" id="GO:0015030">
    <property type="term" value="C:Cajal body"/>
    <property type="evidence" value="ECO:0007669"/>
    <property type="project" value="TreeGrafter"/>
</dbReference>
<gene>
    <name evidence="3" type="ORF">GW7_16972</name>
</gene>
<dbReference type="Pfam" id="PF23086">
    <property type="entry name" value="Tudor_Coilin"/>
    <property type="match status" value="1"/>
</dbReference>
<feature type="domain" description="Coilin tudor" evidence="2">
    <location>
        <begin position="47"/>
        <end position="138"/>
    </location>
</feature>
<dbReference type="Proteomes" id="UP000006813">
    <property type="component" value="Unassembled WGS sequence"/>
</dbReference>
<sequence length="222" mass="24562">MRGRGRGRGHALSCVLNKNPECQKQQQLSETVTNTSTIIQNPVELPKDYSLLPLLAAAPKVGEKIAFKLLELTSDYSPDFSDYKEGKLLSHNPETQQVDIEILPSLPAVKEPGKCDLVYHSENGTEVVQYAVTQERRITVFWRELIDPRLIIEPPSNTSKNLPRWKGATHRHEARSSGHQGAEQAAWISSAGSGRLRAASGPVRSLARGSAPMEEEEEPCRS</sequence>
<dbReference type="AlphaFoldDB" id="G5BF74"/>
<name>G5BF74_HETGA</name>
<dbReference type="GO" id="GO:0000387">
    <property type="term" value="P:spliceosomal snRNP assembly"/>
    <property type="evidence" value="ECO:0007669"/>
    <property type="project" value="TreeGrafter"/>
</dbReference>
<evidence type="ECO:0000259" key="2">
    <source>
        <dbReference type="Pfam" id="PF23086"/>
    </source>
</evidence>